<accession>A0A7X0KJW8</accession>
<proteinExistence type="predicted"/>
<evidence type="ECO:0000313" key="3">
    <source>
        <dbReference type="Proteomes" id="UP000536262"/>
    </source>
</evidence>
<dbReference type="RefSeq" id="WP_184698510.1">
    <property type="nucleotide sequence ID" value="NZ_BAABEG010000001.1"/>
</dbReference>
<sequence length="105" mass="10595">MLLASIALLTSAASASAGCANYEDGSTDGPAPRATICIGAACEETTVTFQCGNINGAQYGFANGLQVDFDKDGKASASRQTSPVDPASLKCTEIDPDACFPAIKG</sequence>
<dbReference type="Proteomes" id="UP000536262">
    <property type="component" value="Unassembled WGS sequence"/>
</dbReference>
<dbReference type="AlphaFoldDB" id="A0A7X0KJW8"/>
<gene>
    <name evidence="2" type="ORF">GGR00_001229</name>
</gene>
<name>A0A7X0KJW8_9HYPH</name>
<reference evidence="2 3" key="1">
    <citation type="submission" date="2020-08" db="EMBL/GenBank/DDBJ databases">
        <title>Genomic Encyclopedia of Type Strains, Phase IV (KMG-IV): sequencing the most valuable type-strain genomes for metagenomic binning, comparative biology and taxonomic classification.</title>
        <authorList>
            <person name="Goeker M."/>
        </authorList>
    </citation>
    <scope>NUCLEOTIDE SEQUENCE [LARGE SCALE GENOMIC DNA]</scope>
    <source>
        <strain evidence="2 3">DSM 7051</strain>
    </source>
</reference>
<dbReference type="EMBL" id="JACHOU010000002">
    <property type="protein sequence ID" value="MBB6353461.1"/>
    <property type="molecule type" value="Genomic_DNA"/>
</dbReference>
<feature type="signal peptide" evidence="1">
    <location>
        <begin position="1"/>
        <end position="17"/>
    </location>
</feature>
<keyword evidence="3" id="KW-1185">Reference proteome</keyword>
<evidence type="ECO:0000313" key="2">
    <source>
        <dbReference type="EMBL" id="MBB6353461.1"/>
    </source>
</evidence>
<evidence type="ECO:0008006" key="4">
    <source>
        <dbReference type="Google" id="ProtNLM"/>
    </source>
</evidence>
<comment type="caution">
    <text evidence="2">The sequence shown here is derived from an EMBL/GenBank/DDBJ whole genome shotgun (WGS) entry which is preliminary data.</text>
</comment>
<keyword evidence="1" id="KW-0732">Signal</keyword>
<protein>
    <recommendedName>
        <fullName evidence="4">Secreted protein</fullName>
    </recommendedName>
</protein>
<feature type="chain" id="PRO_5030944413" description="Secreted protein" evidence="1">
    <location>
        <begin position="18"/>
        <end position="105"/>
    </location>
</feature>
<organism evidence="2 3">
    <name type="scientific">Aminobacter aganoensis</name>
    <dbReference type="NCBI Taxonomy" id="83264"/>
    <lineage>
        <taxon>Bacteria</taxon>
        <taxon>Pseudomonadati</taxon>
        <taxon>Pseudomonadota</taxon>
        <taxon>Alphaproteobacteria</taxon>
        <taxon>Hyphomicrobiales</taxon>
        <taxon>Phyllobacteriaceae</taxon>
        <taxon>Aminobacter</taxon>
    </lineage>
</organism>
<evidence type="ECO:0000256" key="1">
    <source>
        <dbReference type="SAM" id="SignalP"/>
    </source>
</evidence>